<accession>A0A433D1G7</accession>
<name>A0A433D1G7_9FUNG</name>
<organism evidence="1 2">
    <name type="scientific">Jimgerdemannia flammicorona</name>
    <dbReference type="NCBI Taxonomy" id="994334"/>
    <lineage>
        <taxon>Eukaryota</taxon>
        <taxon>Fungi</taxon>
        <taxon>Fungi incertae sedis</taxon>
        <taxon>Mucoromycota</taxon>
        <taxon>Mucoromycotina</taxon>
        <taxon>Endogonomycetes</taxon>
        <taxon>Endogonales</taxon>
        <taxon>Endogonaceae</taxon>
        <taxon>Jimgerdemannia</taxon>
    </lineage>
</organism>
<dbReference type="AlphaFoldDB" id="A0A433D1G7"/>
<keyword evidence="2" id="KW-1185">Reference proteome</keyword>
<dbReference type="OrthoDB" id="1074at2759"/>
<dbReference type="Proteomes" id="UP000268093">
    <property type="component" value="Unassembled WGS sequence"/>
</dbReference>
<comment type="caution">
    <text evidence="1">The sequence shown here is derived from an EMBL/GenBank/DDBJ whole genome shotgun (WGS) entry which is preliminary data.</text>
</comment>
<proteinExistence type="predicted"/>
<protein>
    <submittedName>
        <fullName evidence="1">Uncharacterized protein</fullName>
    </submittedName>
</protein>
<gene>
    <name evidence="1" type="ORF">BC936DRAFT_149146</name>
</gene>
<sequence length="113" mass="13171">MLRLLEHTGTIRQRTTNKQVLDKLRVERERGITLLSLFWNTHNSDTPAVFTPVITNFTRLIDCLYVLQTKWERLSLELDRHPGMYLIPSPPIDDKHIYINIAVSHIGPRGLQL</sequence>
<evidence type="ECO:0000313" key="1">
    <source>
        <dbReference type="EMBL" id="RUP44674.1"/>
    </source>
</evidence>
<evidence type="ECO:0000313" key="2">
    <source>
        <dbReference type="Proteomes" id="UP000268093"/>
    </source>
</evidence>
<reference evidence="1 2" key="1">
    <citation type="journal article" date="2018" name="New Phytol.">
        <title>Phylogenomics of Endogonaceae and evolution of mycorrhizas within Mucoromycota.</title>
        <authorList>
            <person name="Chang Y."/>
            <person name="Desiro A."/>
            <person name="Na H."/>
            <person name="Sandor L."/>
            <person name="Lipzen A."/>
            <person name="Clum A."/>
            <person name="Barry K."/>
            <person name="Grigoriev I.V."/>
            <person name="Martin F.M."/>
            <person name="Stajich J.E."/>
            <person name="Smith M.E."/>
            <person name="Bonito G."/>
            <person name="Spatafora J.W."/>
        </authorList>
    </citation>
    <scope>NUCLEOTIDE SEQUENCE [LARGE SCALE GENOMIC DNA]</scope>
    <source>
        <strain evidence="1 2">GMNB39</strain>
    </source>
</reference>
<dbReference type="EMBL" id="RBNI01008519">
    <property type="protein sequence ID" value="RUP44674.1"/>
    <property type="molecule type" value="Genomic_DNA"/>
</dbReference>